<keyword evidence="1" id="KW-0812">Transmembrane</keyword>
<name>A0A074VY49_9NEIS</name>
<comment type="caution">
    <text evidence="2">The sequence shown here is derived from an EMBL/GenBank/DDBJ whole genome shotgun (WGS) entry which is preliminary data.</text>
</comment>
<dbReference type="AlphaFoldDB" id="A0A074VY49"/>
<dbReference type="GO" id="GO:0016746">
    <property type="term" value="F:acyltransferase activity"/>
    <property type="evidence" value="ECO:0007669"/>
    <property type="project" value="UniProtKB-KW"/>
</dbReference>
<accession>A0A074VY49</accession>
<evidence type="ECO:0000313" key="2">
    <source>
        <dbReference type="EMBL" id="KEQ00199.1"/>
    </source>
</evidence>
<proteinExistence type="predicted"/>
<sequence>MTEIVQISLHKKLSRNFLILFVSYFIFILCSVGALLFYFYDDCERSGASFFLGLIALINFFVFLFSIVIKALKAIFSQTENKQSLSFKFLLINFTLFLITFFISILGYRLLSTYYNQTDIVLINILCCSFCIFICFLILFFAKIIKWLFLRSA</sequence>
<dbReference type="Proteomes" id="UP000027644">
    <property type="component" value="Unassembled WGS sequence"/>
</dbReference>
<feature type="transmembrane region" description="Helical" evidence="1">
    <location>
        <begin position="17"/>
        <end position="40"/>
    </location>
</feature>
<evidence type="ECO:0000256" key="1">
    <source>
        <dbReference type="SAM" id="Phobius"/>
    </source>
</evidence>
<keyword evidence="1" id="KW-1133">Transmembrane helix</keyword>
<protein>
    <submittedName>
        <fullName evidence="2">Acyltransferase family</fullName>
    </submittedName>
</protein>
<evidence type="ECO:0000313" key="3">
    <source>
        <dbReference type="Proteomes" id="UP000027644"/>
    </source>
</evidence>
<organism evidence="2 3">
    <name type="scientific">Snodgrassella alvi SCGC AB-598-J21</name>
    <dbReference type="NCBI Taxonomy" id="1385367"/>
    <lineage>
        <taxon>Bacteria</taxon>
        <taxon>Pseudomonadati</taxon>
        <taxon>Pseudomonadota</taxon>
        <taxon>Betaproteobacteria</taxon>
        <taxon>Neisseriales</taxon>
        <taxon>Neisseriaceae</taxon>
        <taxon>Snodgrassella</taxon>
    </lineage>
</organism>
<feature type="transmembrane region" description="Helical" evidence="1">
    <location>
        <begin position="120"/>
        <end position="142"/>
    </location>
</feature>
<reference evidence="2 3" key="1">
    <citation type="journal article" date="2014" name="PLoS Genet.">
        <title>Hidden diversity in honey bee gut symbionts detected by single-cell genomics.</title>
        <authorList>
            <person name="Engel P."/>
            <person name="Stepanauskas R."/>
            <person name="Moran N."/>
        </authorList>
    </citation>
    <scope>NUCLEOTIDE SEQUENCE [LARGE SCALE GENOMIC DNA]</scope>
    <source>
        <strain evidence="2 3">SCGC AB-598-J21</strain>
    </source>
</reference>
<feature type="transmembrane region" description="Helical" evidence="1">
    <location>
        <begin position="46"/>
        <end position="69"/>
    </location>
</feature>
<keyword evidence="1" id="KW-0472">Membrane</keyword>
<feature type="transmembrane region" description="Helical" evidence="1">
    <location>
        <begin position="89"/>
        <end position="108"/>
    </location>
</feature>
<keyword evidence="2" id="KW-0012">Acyltransferase</keyword>
<gene>
    <name evidence="2" type="ORF">SASC598J21_020820</name>
</gene>
<dbReference type="EMBL" id="AVQL01000454">
    <property type="protein sequence ID" value="KEQ00199.1"/>
    <property type="molecule type" value="Genomic_DNA"/>
</dbReference>
<keyword evidence="2" id="KW-0808">Transferase</keyword>